<dbReference type="PANTHER" id="PTHR45947:SF3">
    <property type="entry name" value="SULFOQUINOVOSYL TRANSFERASE SQD2"/>
    <property type="match status" value="1"/>
</dbReference>
<dbReference type="Pfam" id="PF13439">
    <property type="entry name" value="Glyco_transf_4"/>
    <property type="match status" value="1"/>
</dbReference>
<evidence type="ECO:0000259" key="2">
    <source>
        <dbReference type="Pfam" id="PF13439"/>
    </source>
</evidence>
<dbReference type="InterPro" id="IPR050194">
    <property type="entry name" value="Glycosyltransferase_grp1"/>
</dbReference>
<comment type="caution">
    <text evidence="3">The sequence shown here is derived from an EMBL/GenBank/DDBJ whole genome shotgun (WGS) entry which is preliminary data.</text>
</comment>
<dbReference type="InterPro" id="IPR028098">
    <property type="entry name" value="Glyco_trans_4-like_N"/>
</dbReference>
<dbReference type="Proteomes" id="UP000184216">
    <property type="component" value="Unassembled WGS sequence"/>
</dbReference>
<gene>
    <name evidence="3" type="ORF">SAMN05444387_1570</name>
</gene>
<evidence type="ECO:0000259" key="1">
    <source>
        <dbReference type="Pfam" id="PF00534"/>
    </source>
</evidence>
<feature type="domain" description="Glycosyltransferase subfamily 4-like N-terminal" evidence="2">
    <location>
        <begin position="25"/>
        <end position="195"/>
    </location>
</feature>
<dbReference type="Pfam" id="PF00534">
    <property type="entry name" value="Glycos_transf_1"/>
    <property type="match status" value="1"/>
</dbReference>
<evidence type="ECO:0000313" key="3">
    <source>
        <dbReference type="EMBL" id="SHL96650.1"/>
    </source>
</evidence>
<dbReference type="PANTHER" id="PTHR45947">
    <property type="entry name" value="SULFOQUINOVOSYL TRANSFERASE SQD2"/>
    <property type="match status" value="1"/>
</dbReference>
<accession>A0ABY1J1C6</accession>
<organism evidence="3 4">
    <name type="scientific">Flavobacterium pectinovorum</name>
    <dbReference type="NCBI Taxonomy" id="29533"/>
    <lineage>
        <taxon>Bacteria</taxon>
        <taxon>Pseudomonadati</taxon>
        <taxon>Bacteroidota</taxon>
        <taxon>Flavobacteriia</taxon>
        <taxon>Flavobacteriales</taxon>
        <taxon>Flavobacteriaceae</taxon>
        <taxon>Flavobacterium</taxon>
    </lineage>
</organism>
<keyword evidence="4" id="KW-1185">Reference proteome</keyword>
<reference evidence="3 4" key="1">
    <citation type="submission" date="2016-11" db="EMBL/GenBank/DDBJ databases">
        <authorList>
            <person name="Varghese N."/>
            <person name="Submissions S."/>
        </authorList>
    </citation>
    <scope>NUCLEOTIDE SEQUENCE [LARGE SCALE GENOMIC DNA]</scope>
    <source>
        <strain evidence="3 4">DSM 6368</strain>
    </source>
</reference>
<dbReference type="EMBL" id="FRBX01000002">
    <property type="protein sequence ID" value="SHL96650.1"/>
    <property type="molecule type" value="Genomic_DNA"/>
</dbReference>
<proteinExistence type="predicted"/>
<dbReference type="SUPFAM" id="SSF53756">
    <property type="entry name" value="UDP-Glycosyltransferase/glycogen phosphorylase"/>
    <property type="match status" value="1"/>
</dbReference>
<dbReference type="InterPro" id="IPR001296">
    <property type="entry name" value="Glyco_trans_1"/>
</dbReference>
<dbReference type="Gene3D" id="3.40.50.2000">
    <property type="entry name" value="Glycogen Phosphorylase B"/>
    <property type="match status" value="2"/>
</dbReference>
<name>A0ABY1J1C6_9FLAO</name>
<sequence length="382" mass="43603">MLYSTFTKLNLIILKVVHIVEALEGGVYTYFRDLSNFFGDDGISKNIETTIVYSSNRKGISSEKVNSEFSNGVNLIHLNMVREISPFEDLKSIFKLIKELKKINPDVIHLHSSKAGVLGRIAYFLLFKKKKVFYTPHGYAFLRTDISKSSRKLYSIIEKSFQRLFGGTIVACGDTEFEIAKKIGPSKLVRNGVDIPPIREYFLPHQNSKLTVGILGRITAARNPKLFNDIALKFPDFNFIWIGDGELSHLITSENIKITGWIMDKNIVFETLNSIDIYLQTSLWEGLPIALLEAMVLEKPVIATNIIGNKDIVLHNKTGFLFDNIDELENYFEILKENKTRADFGKKALKRCEDLFDTNQNFKQLFALYQESFSAEANKMQK</sequence>
<feature type="domain" description="Glycosyl transferase family 1" evidence="1">
    <location>
        <begin position="210"/>
        <end position="350"/>
    </location>
</feature>
<evidence type="ECO:0000313" key="4">
    <source>
        <dbReference type="Proteomes" id="UP000184216"/>
    </source>
</evidence>
<protein>
    <submittedName>
        <fullName evidence="3">Uncharacterized protein</fullName>
    </submittedName>
</protein>